<dbReference type="RefSeq" id="WP_326125060.1">
    <property type="nucleotide sequence ID" value="NZ_JARSFG010000033.1"/>
</dbReference>
<feature type="transmembrane region" description="Helical" evidence="6">
    <location>
        <begin position="386"/>
        <end position="405"/>
    </location>
</feature>
<dbReference type="AlphaFoldDB" id="A0AAW9NW24"/>
<dbReference type="EMBL" id="JARSFG010000033">
    <property type="protein sequence ID" value="MEC1180523.1"/>
    <property type="molecule type" value="Genomic_DNA"/>
</dbReference>
<evidence type="ECO:0000256" key="4">
    <source>
        <dbReference type="ARBA" id="ARBA00022989"/>
    </source>
</evidence>
<evidence type="ECO:0000256" key="5">
    <source>
        <dbReference type="ARBA" id="ARBA00023136"/>
    </source>
</evidence>
<dbReference type="GO" id="GO:0005886">
    <property type="term" value="C:plasma membrane"/>
    <property type="evidence" value="ECO:0007669"/>
    <property type="project" value="UniProtKB-SubCell"/>
</dbReference>
<feature type="transmembrane region" description="Helical" evidence="6">
    <location>
        <begin position="12"/>
        <end position="38"/>
    </location>
</feature>
<evidence type="ECO:0000256" key="2">
    <source>
        <dbReference type="ARBA" id="ARBA00022475"/>
    </source>
</evidence>
<reference evidence="7 8" key="1">
    <citation type="submission" date="2023-03" db="EMBL/GenBank/DDBJ databases">
        <title>Bacillus Genome Sequencing.</title>
        <authorList>
            <person name="Dunlap C."/>
        </authorList>
    </citation>
    <scope>NUCLEOTIDE SEQUENCE [LARGE SCALE GENOMIC DNA]</scope>
    <source>
        <strain evidence="7 8">B-59205</strain>
    </source>
</reference>
<comment type="caution">
    <text evidence="7">The sequence shown here is derived from an EMBL/GenBank/DDBJ whole genome shotgun (WGS) entry which is preliminary data.</text>
</comment>
<dbReference type="SUPFAM" id="SSF103473">
    <property type="entry name" value="MFS general substrate transporter"/>
    <property type="match status" value="1"/>
</dbReference>
<evidence type="ECO:0000256" key="6">
    <source>
        <dbReference type="SAM" id="Phobius"/>
    </source>
</evidence>
<dbReference type="CDD" id="cd06173">
    <property type="entry name" value="MFS_MefA_like"/>
    <property type="match status" value="1"/>
</dbReference>
<evidence type="ECO:0000256" key="1">
    <source>
        <dbReference type="ARBA" id="ARBA00004651"/>
    </source>
</evidence>
<evidence type="ECO:0000313" key="8">
    <source>
        <dbReference type="Proteomes" id="UP001344888"/>
    </source>
</evidence>
<protein>
    <submittedName>
        <fullName evidence="7">MFS transporter</fullName>
    </submittedName>
</protein>
<gene>
    <name evidence="7" type="ORF">P9B03_18830</name>
</gene>
<keyword evidence="2" id="KW-1003">Cell membrane</keyword>
<feature type="transmembrane region" description="Helical" evidence="6">
    <location>
        <begin position="261"/>
        <end position="280"/>
    </location>
</feature>
<dbReference type="PANTHER" id="PTHR23513">
    <property type="entry name" value="INTEGRAL MEMBRANE EFFLUX PROTEIN-RELATED"/>
    <property type="match status" value="1"/>
</dbReference>
<comment type="subcellular location">
    <subcellularLocation>
        <location evidence="1">Cell membrane</location>
        <topology evidence="1">Multi-pass membrane protein</topology>
    </subcellularLocation>
</comment>
<keyword evidence="3 6" id="KW-0812">Transmembrane</keyword>
<feature type="transmembrane region" description="Helical" evidence="6">
    <location>
        <begin position="76"/>
        <end position="98"/>
    </location>
</feature>
<keyword evidence="4 6" id="KW-1133">Transmembrane helix</keyword>
<dbReference type="Proteomes" id="UP001344888">
    <property type="component" value="Unassembled WGS sequence"/>
</dbReference>
<sequence>MNFSKQNTFYVFLWIIISQFVSLLGSSMTRFVLGIWIYQSTGQVLSFAMVMVASYLPSVVVSPFVGNYIDRKGPRLALAVGGILGTGVLAFGTVAAMADHLTVFVIFLLTITLSVVSALEMPALQALTPLLVSEERLSQANGMLASATSTTNIVGPILAGALYGFGQISWIIGINFVTYLLALIVILILWKSVDTKKENDNKKQQYSFWQDMINGFHYTYNNRALFAMIMFHTWLNVALGVNSVIRQPYILDFGSEEQFGLVTSLFGVGMVLGSIAMSTLKVNSKMIRYILLSSLGMGLAVLLTGLTESIWLIGCIWIMMGFLLPITNTLSITLIQRNTDAAYLGRVFSISRMLSWGTLPLAYVIGGVMGDWLVSHRVTFMFLNPYGFLLVVAGASISIIVAYYASFSNMKELEETKENITS</sequence>
<dbReference type="InterPro" id="IPR036259">
    <property type="entry name" value="MFS_trans_sf"/>
</dbReference>
<feature type="transmembrane region" description="Helical" evidence="6">
    <location>
        <begin position="356"/>
        <end position="374"/>
    </location>
</feature>
<organism evidence="7 8">
    <name type="scientific">Metasolibacillus meyeri</name>
    <dbReference type="NCBI Taxonomy" id="1071052"/>
    <lineage>
        <taxon>Bacteria</taxon>
        <taxon>Bacillati</taxon>
        <taxon>Bacillota</taxon>
        <taxon>Bacilli</taxon>
        <taxon>Bacillales</taxon>
        <taxon>Caryophanaceae</taxon>
        <taxon>Metasolibacillus</taxon>
    </lineage>
</organism>
<name>A0AAW9NW24_9BACL</name>
<feature type="transmembrane region" description="Helical" evidence="6">
    <location>
        <begin position="310"/>
        <end position="335"/>
    </location>
</feature>
<accession>A0AAW9NW24</accession>
<dbReference type="Pfam" id="PF07690">
    <property type="entry name" value="MFS_1"/>
    <property type="match status" value="1"/>
</dbReference>
<feature type="transmembrane region" description="Helical" evidence="6">
    <location>
        <begin position="104"/>
        <end position="132"/>
    </location>
</feature>
<evidence type="ECO:0000256" key="3">
    <source>
        <dbReference type="ARBA" id="ARBA00022692"/>
    </source>
</evidence>
<dbReference type="GO" id="GO:0022857">
    <property type="term" value="F:transmembrane transporter activity"/>
    <property type="evidence" value="ECO:0007669"/>
    <property type="project" value="InterPro"/>
</dbReference>
<feature type="transmembrane region" description="Helical" evidence="6">
    <location>
        <begin position="224"/>
        <end position="241"/>
    </location>
</feature>
<feature type="transmembrane region" description="Helical" evidence="6">
    <location>
        <begin position="170"/>
        <end position="190"/>
    </location>
</feature>
<dbReference type="Gene3D" id="1.20.1250.20">
    <property type="entry name" value="MFS general substrate transporter like domains"/>
    <property type="match status" value="1"/>
</dbReference>
<dbReference type="PANTHER" id="PTHR23513:SF6">
    <property type="entry name" value="MAJOR FACILITATOR SUPERFAMILY ASSOCIATED DOMAIN-CONTAINING PROTEIN"/>
    <property type="match status" value="1"/>
</dbReference>
<proteinExistence type="predicted"/>
<keyword evidence="8" id="KW-1185">Reference proteome</keyword>
<keyword evidence="5 6" id="KW-0472">Membrane</keyword>
<evidence type="ECO:0000313" key="7">
    <source>
        <dbReference type="EMBL" id="MEC1180523.1"/>
    </source>
</evidence>
<feature type="transmembrane region" description="Helical" evidence="6">
    <location>
        <begin position="287"/>
        <end position="304"/>
    </location>
</feature>
<feature type="transmembrane region" description="Helical" evidence="6">
    <location>
        <begin position="44"/>
        <end position="69"/>
    </location>
</feature>
<dbReference type="InterPro" id="IPR011701">
    <property type="entry name" value="MFS"/>
</dbReference>